<dbReference type="GO" id="GO:0005730">
    <property type="term" value="C:nucleolus"/>
    <property type="evidence" value="ECO:0007669"/>
    <property type="project" value="UniProtKB-SubCell"/>
</dbReference>
<comment type="function">
    <text evidence="15">Structure-specific nuclease with 5'-flap endonuclease and 5'-3' exonuclease activities involved in DNA replication and repair. During DNA replication, cleaves the 5'-overhanging flap structure that is generated by displacement synthesis when DNA polymerase encounters the 5'-end of a downstream Okazaki fragment. It enters the flap from the 5'-end and then tracks to cleave the flap base, leaving a nick for ligation. Also involved in the long patch base excision repair (LP-BER) pathway, by cleaving within the apurinic/apyrimidinic (AP) site-terminated flap. Acts as a genome stabilization factor that prevents flaps from equilibrating into structures that lead to duplications and deletions. Also possesses 5'-3' exonuclease activity on nicked or gapped double-stranded DNA, and exhibits RNase H activity. Also involved in replication and repair of rDNA and in repairing mitochondrial DNA.</text>
</comment>
<evidence type="ECO:0000313" key="19">
    <source>
        <dbReference type="EMBL" id="VVT47185.1"/>
    </source>
</evidence>
<evidence type="ECO:0000256" key="11">
    <source>
        <dbReference type="ARBA" id="ARBA00023128"/>
    </source>
</evidence>
<keyword evidence="5 15" id="KW-0479">Metal-binding</keyword>
<dbReference type="GO" id="GO:0017108">
    <property type="term" value="F:5'-flap endonuclease activity"/>
    <property type="evidence" value="ECO:0007669"/>
    <property type="project" value="UniProtKB-UniRule"/>
</dbReference>
<dbReference type="SUPFAM" id="SSF88723">
    <property type="entry name" value="PIN domain-like"/>
    <property type="match status" value="1"/>
</dbReference>
<evidence type="ECO:0000256" key="9">
    <source>
        <dbReference type="ARBA" id="ARBA00022839"/>
    </source>
</evidence>
<dbReference type="GO" id="GO:0005739">
    <property type="term" value="C:mitochondrion"/>
    <property type="evidence" value="ECO:0007669"/>
    <property type="project" value="UniProtKB-SubCell"/>
</dbReference>
<dbReference type="InterPro" id="IPR006085">
    <property type="entry name" value="XPG_DNA_repair_N"/>
</dbReference>
<dbReference type="InterPro" id="IPR006084">
    <property type="entry name" value="XPG/Rad2"/>
</dbReference>
<dbReference type="GO" id="GO:0006284">
    <property type="term" value="P:base-excision repair"/>
    <property type="evidence" value="ECO:0007669"/>
    <property type="project" value="UniProtKB-UniRule"/>
</dbReference>
<proteinExistence type="inferred from homology"/>
<name>A0A5E8B8N3_9ASCO</name>
<reference evidence="19 20" key="1">
    <citation type="submission" date="2019-09" db="EMBL/GenBank/DDBJ databases">
        <authorList>
            <person name="Brejova B."/>
        </authorList>
    </citation>
    <scope>NUCLEOTIDE SEQUENCE [LARGE SCALE GENOMIC DNA]</scope>
</reference>
<dbReference type="Pfam" id="PF00867">
    <property type="entry name" value="XPG_I"/>
    <property type="match status" value="1"/>
</dbReference>
<dbReference type="FunFam" id="3.40.50.1010:FF:000003">
    <property type="entry name" value="Flap endonuclease 1"/>
    <property type="match status" value="1"/>
</dbReference>
<dbReference type="InterPro" id="IPR036279">
    <property type="entry name" value="5-3_exonuclease_C_sf"/>
</dbReference>
<keyword evidence="9 15" id="KW-0269">Exonuclease</keyword>
<evidence type="ECO:0000256" key="12">
    <source>
        <dbReference type="ARBA" id="ARBA00023204"/>
    </source>
</evidence>
<dbReference type="PROSITE" id="PS00842">
    <property type="entry name" value="XPG_2"/>
    <property type="match status" value="1"/>
</dbReference>
<dbReference type="SMART" id="SM00484">
    <property type="entry name" value="XPGI"/>
    <property type="match status" value="1"/>
</dbReference>
<evidence type="ECO:0000256" key="6">
    <source>
        <dbReference type="ARBA" id="ARBA00022759"/>
    </source>
</evidence>
<dbReference type="OrthoDB" id="1937206at2759"/>
<keyword evidence="4 15" id="KW-0540">Nuclease</keyword>
<dbReference type="GO" id="GO:0043137">
    <property type="term" value="P:DNA replication, removal of RNA primer"/>
    <property type="evidence" value="ECO:0007669"/>
    <property type="project" value="UniProtKB-UniRule"/>
</dbReference>
<dbReference type="EC" id="3.1.-.-" evidence="15"/>
<protein>
    <recommendedName>
        <fullName evidence="15">Flap endonuclease 1</fullName>
        <shortName evidence="15">FEN-1</shortName>
        <ecNumber evidence="15">3.1.-.-</ecNumber>
    </recommendedName>
    <alternativeName>
        <fullName evidence="15">Flap structure-specific endonuclease 1</fullName>
    </alternativeName>
</protein>
<dbReference type="Gene3D" id="3.40.50.1010">
    <property type="entry name" value="5'-nuclease"/>
    <property type="match status" value="1"/>
</dbReference>
<sequence>MGIHGLFKLMSDNAATAITTREFKNLVGRKVAIDASMSLYQFLIAVRQGDGQQLTDSSGETTSHLVGMFYRTLRIVENGIKPVYVFDGKPPDLKGGELAKRLEQREKAQKAAEELKETGTAEQISKFERRTVKVTRQQNDESKRLLKLMGIPYIEAPGEAEAQCAALARAKKVYAAASEDMDTLTFGAPVVLRYLTAVESKGIPITEITLDTVLRSLELDQDQFIDLCILLGCDYCESIRGVGPVTAFKLIKEYKSLEKIIEHIKSNPKSKYKVPEDWPYEAARELFKHPDVQEASKLEIKWTQPDVEGLVDFLVKEKGFSEARVRKGAEKLTKENTGAMQGRLEDFFKIKSAPQSGKDLKSANKRKKAAEDAKKSNKRVKVTRKK</sequence>
<dbReference type="RefSeq" id="XP_031852197.1">
    <property type="nucleotide sequence ID" value="XM_031996306.1"/>
</dbReference>
<keyword evidence="6 15" id="KW-0255">Endonuclease</keyword>
<dbReference type="PROSITE" id="PS00841">
    <property type="entry name" value="XPG_1"/>
    <property type="match status" value="1"/>
</dbReference>
<dbReference type="GO" id="GO:0000287">
    <property type="term" value="F:magnesium ion binding"/>
    <property type="evidence" value="ECO:0007669"/>
    <property type="project" value="UniProtKB-UniRule"/>
</dbReference>
<feature type="compositionally biased region" description="Basic residues" evidence="16">
    <location>
        <begin position="376"/>
        <end position="386"/>
    </location>
</feature>
<dbReference type="SUPFAM" id="SSF47807">
    <property type="entry name" value="5' to 3' exonuclease, C-terminal subdomain"/>
    <property type="match status" value="1"/>
</dbReference>
<organism evidence="19 20">
    <name type="scientific">Magnusiomyces paraingens</name>
    <dbReference type="NCBI Taxonomy" id="2606893"/>
    <lineage>
        <taxon>Eukaryota</taxon>
        <taxon>Fungi</taxon>
        <taxon>Dikarya</taxon>
        <taxon>Ascomycota</taxon>
        <taxon>Saccharomycotina</taxon>
        <taxon>Dipodascomycetes</taxon>
        <taxon>Dipodascales</taxon>
        <taxon>Dipodascaceae</taxon>
        <taxon>Magnusiomyces</taxon>
    </lineage>
</organism>
<evidence type="ECO:0000256" key="1">
    <source>
        <dbReference type="ARBA" id="ARBA00004173"/>
    </source>
</evidence>
<evidence type="ECO:0000259" key="17">
    <source>
        <dbReference type="SMART" id="SM00484"/>
    </source>
</evidence>
<dbReference type="InterPro" id="IPR023426">
    <property type="entry name" value="Flap_endonuc"/>
</dbReference>
<dbReference type="GO" id="GO:0003677">
    <property type="term" value="F:DNA binding"/>
    <property type="evidence" value="ECO:0007669"/>
    <property type="project" value="UniProtKB-UniRule"/>
</dbReference>
<feature type="domain" description="XPG-I" evidence="17">
    <location>
        <begin position="147"/>
        <end position="219"/>
    </location>
</feature>
<dbReference type="GO" id="GO:0008409">
    <property type="term" value="F:5'-3' exonuclease activity"/>
    <property type="evidence" value="ECO:0007669"/>
    <property type="project" value="UniProtKB-UniRule"/>
</dbReference>
<keyword evidence="10 15" id="KW-0460">Magnesium</keyword>
<keyword evidence="20" id="KW-1185">Reference proteome</keyword>
<keyword evidence="12 15" id="KW-0234">DNA repair</keyword>
<dbReference type="SMART" id="SM00485">
    <property type="entry name" value="XPGN"/>
    <property type="match status" value="1"/>
</dbReference>
<evidence type="ECO:0000256" key="15">
    <source>
        <dbReference type="HAMAP-Rule" id="MF_03140"/>
    </source>
</evidence>
<dbReference type="InterPro" id="IPR008918">
    <property type="entry name" value="HhH2"/>
</dbReference>
<keyword evidence="3 15" id="KW-0235">DNA replication</keyword>
<evidence type="ECO:0000256" key="16">
    <source>
        <dbReference type="SAM" id="MobiDB-lite"/>
    </source>
</evidence>
<dbReference type="SMART" id="SM00279">
    <property type="entry name" value="HhH2"/>
    <property type="match status" value="1"/>
</dbReference>
<dbReference type="InterPro" id="IPR019974">
    <property type="entry name" value="XPG_CS"/>
</dbReference>
<dbReference type="InterPro" id="IPR006086">
    <property type="entry name" value="XPG-I_dom"/>
</dbReference>
<dbReference type="HAMAP" id="MF_00614">
    <property type="entry name" value="Fen"/>
    <property type="match status" value="1"/>
</dbReference>
<gene>
    <name evidence="19" type="ORF">SAPINGB_P001585</name>
</gene>
<evidence type="ECO:0000256" key="4">
    <source>
        <dbReference type="ARBA" id="ARBA00022722"/>
    </source>
</evidence>
<dbReference type="PANTHER" id="PTHR11081">
    <property type="entry name" value="FLAP ENDONUCLEASE FAMILY MEMBER"/>
    <property type="match status" value="1"/>
</dbReference>
<feature type="domain" description="XPG N-terminal" evidence="18">
    <location>
        <begin position="1"/>
        <end position="108"/>
    </location>
</feature>
<accession>A0A5E8B8N3</accession>
<dbReference type="GeneID" id="43580406"/>
<comment type="cofactor">
    <cofactor evidence="15">
        <name>Mg(2+)</name>
        <dbReference type="ChEBI" id="CHEBI:18420"/>
    </cofactor>
    <text evidence="15">Binds 2 magnesium ions per subunit. They probably participate in the reaction catalyzed by the enzyme. May bind an additional third magnesium ion after substrate binding.</text>
</comment>
<evidence type="ECO:0000256" key="10">
    <source>
        <dbReference type="ARBA" id="ARBA00022842"/>
    </source>
</evidence>
<dbReference type="PANTHER" id="PTHR11081:SF9">
    <property type="entry name" value="FLAP ENDONUCLEASE 1"/>
    <property type="match status" value="1"/>
</dbReference>
<dbReference type="AlphaFoldDB" id="A0A5E8B8N3"/>
<keyword evidence="13 15" id="KW-0539">Nucleus</keyword>
<dbReference type="InterPro" id="IPR029060">
    <property type="entry name" value="PIN-like_dom_sf"/>
</dbReference>
<evidence type="ECO:0000256" key="13">
    <source>
        <dbReference type="ARBA" id="ARBA00023242"/>
    </source>
</evidence>
<evidence type="ECO:0000259" key="18">
    <source>
        <dbReference type="SMART" id="SM00485"/>
    </source>
</evidence>
<dbReference type="EMBL" id="CABVLU010000001">
    <property type="protein sequence ID" value="VVT47185.1"/>
    <property type="molecule type" value="Genomic_DNA"/>
</dbReference>
<keyword evidence="7 15" id="KW-0227">DNA damage</keyword>
<evidence type="ECO:0000256" key="14">
    <source>
        <dbReference type="ARBA" id="ARBA00034726"/>
    </source>
</evidence>
<dbReference type="Pfam" id="PF00752">
    <property type="entry name" value="XPG_N"/>
    <property type="match status" value="1"/>
</dbReference>
<keyword evidence="2 15" id="KW-0597">Phosphoprotein</keyword>
<dbReference type="CDD" id="cd09907">
    <property type="entry name" value="H3TH_FEN1-Euk"/>
    <property type="match status" value="1"/>
</dbReference>
<evidence type="ECO:0000256" key="3">
    <source>
        <dbReference type="ARBA" id="ARBA00022705"/>
    </source>
</evidence>
<dbReference type="Proteomes" id="UP000398389">
    <property type="component" value="Unassembled WGS sequence"/>
</dbReference>
<evidence type="ECO:0000256" key="8">
    <source>
        <dbReference type="ARBA" id="ARBA00022801"/>
    </source>
</evidence>
<evidence type="ECO:0000256" key="5">
    <source>
        <dbReference type="ARBA" id="ARBA00022723"/>
    </source>
</evidence>
<comment type="similarity">
    <text evidence="14 15">Belongs to the XPG/RAD2 endonuclease family. FEN1 subfamily.</text>
</comment>
<comment type="subcellular location">
    <subcellularLocation>
        <location evidence="1 15">Mitochondrion</location>
    </subcellularLocation>
    <subcellularLocation>
        <location evidence="15">Nucleus</location>
        <location evidence="15">Nucleolus</location>
    </subcellularLocation>
    <subcellularLocation>
        <location evidence="15">Nucleus</location>
        <location evidence="15">Nucleoplasm</location>
    </subcellularLocation>
    <text evidence="15">Resides mostly in the nucleoli and relocalizes to the nucleoplasm upon DNA damage.</text>
</comment>
<dbReference type="Gene3D" id="1.10.150.20">
    <property type="entry name" value="5' to 3' exonuclease, C-terminal subdomain"/>
    <property type="match status" value="1"/>
</dbReference>
<evidence type="ECO:0000313" key="20">
    <source>
        <dbReference type="Proteomes" id="UP000398389"/>
    </source>
</evidence>
<evidence type="ECO:0000256" key="7">
    <source>
        <dbReference type="ARBA" id="ARBA00022763"/>
    </source>
</evidence>
<feature type="region of interest" description="Disordered" evidence="16">
    <location>
        <begin position="355"/>
        <end position="386"/>
    </location>
</feature>
<dbReference type="GO" id="GO:0005654">
    <property type="term" value="C:nucleoplasm"/>
    <property type="evidence" value="ECO:0007669"/>
    <property type="project" value="UniProtKB-SubCell"/>
</dbReference>
<dbReference type="FunFam" id="1.10.150.20:FF:000009">
    <property type="entry name" value="Flap endonuclease 1"/>
    <property type="match status" value="1"/>
</dbReference>
<keyword evidence="11 15" id="KW-0496">Mitochondrion</keyword>
<dbReference type="CDD" id="cd09867">
    <property type="entry name" value="PIN_FEN1"/>
    <property type="match status" value="1"/>
</dbReference>
<evidence type="ECO:0000256" key="2">
    <source>
        <dbReference type="ARBA" id="ARBA00022553"/>
    </source>
</evidence>
<dbReference type="PRINTS" id="PR00853">
    <property type="entry name" value="XPGRADSUPER"/>
</dbReference>
<keyword evidence="8 15" id="KW-0378">Hydrolase</keyword>